<evidence type="ECO:0000256" key="1">
    <source>
        <dbReference type="ARBA" id="ARBA00006484"/>
    </source>
</evidence>
<dbReference type="InterPro" id="IPR036291">
    <property type="entry name" value="NAD(P)-bd_dom_sf"/>
</dbReference>
<gene>
    <name evidence="3" type="ORF">QBC47DRAFT_395306</name>
</gene>
<dbReference type="Proteomes" id="UP001239445">
    <property type="component" value="Unassembled WGS sequence"/>
</dbReference>
<dbReference type="InterPro" id="IPR002347">
    <property type="entry name" value="SDR_fam"/>
</dbReference>
<reference evidence="3" key="1">
    <citation type="submission" date="2023-06" db="EMBL/GenBank/DDBJ databases">
        <title>Genome-scale phylogeny and comparative genomics of the fungal order Sordariales.</title>
        <authorList>
            <consortium name="Lawrence Berkeley National Laboratory"/>
            <person name="Hensen N."/>
            <person name="Bonometti L."/>
            <person name="Westerberg I."/>
            <person name="Brannstrom I.O."/>
            <person name="Guillou S."/>
            <person name="Cros-Aarteil S."/>
            <person name="Calhoun S."/>
            <person name="Haridas S."/>
            <person name="Kuo A."/>
            <person name="Mondo S."/>
            <person name="Pangilinan J."/>
            <person name="Riley R."/>
            <person name="Labutti K."/>
            <person name="Andreopoulos B."/>
            <person name="Lipzen A."/>
            <person name="Chen C."/>
            <person name="Yanf M."/>
            <person name="Daum C."/>
            <person name="Ng V."/>
            <person name="Clum A."/>
            <person name="Steindorff A."/>
            <person name="Ohm R."/>
            <person name="Martin F."/>
            <person name="Silar P."/>
            <person name="Natvig D."/>
            <person name="Lalanne C."/>
            <person name="Gautier V."/>
            <person name="Ament-Velasquez S.L."/>
            <person name="Kruys A."/>
            <person name="Hutchinson M.I."/>
            <person name="Powell A.J."/>
            <person name="Barry K."/>
            <person name="Miller A.N."/>
            <person name="Grigoriev I.V."/>
            <person name="Debuchy R."/>
            <person name="Gladieux P."/>
            <person name="Thoren M.H."/>
            <person name="Johannesson H."/>
        </authorList>
    </citation>
    <scope>NUCLEOTIDE SEQUENCE</scope>
    <source>
        <strain evidence="3">PSN4</strain>
    </source>
</reference>
<name>A0AAJ0F1A4_9PEZI</name>
<keyword evidence="4" id="KW-1185">Reference proteome</keyword>
<evidence type="ECO:0000313" key="4">
    <source>
        <dbReference type="Proteomes" id="UP001239445"/>
    </source>
</evidence>
<proteinExistence type="inferred from homology"/>
<dbReference type="GO" id="GO:0016616">
    <property type="term" value="F:oxidoreductase activity, acting on the CH-OH group of donors, NAD or NADP as acceptor"/>
    <property type="evidence" value="ECO:0007669"/>
    <property type="project" value="TreeGrafter"/>
</dbReference>
<evidence type="ECO:0000256" key="2">
    <source>
        <dbReference type="ARBA" id="ARBA00023002"/>
    </source>
</evidence>
<dbReference type="Gene3D" id="3.40.50.720">
    <property type="entry name" value="NAD(P)-binding Rossmann-like Domain"/>
    <property type="match status" value="1"/>
</dbReference>
<dbReference type="PANTHER" id="PTHR42760">
    <property type="entry name" value="SHORT-CHAIN DEHYDROGENASES/REDUCTASES FAMILY MEMBER"/>
    <property type="match status" value="1"/>
</dbReference>
<dbReference type="Pfam" id="PF00106">
    <property type="entry name" value="adh_short"/>
    <property type="match status" value="1"/>
</dbReference>
<organism evidence="3 4">
    <name type="scientific">Echria macrotheca</name>
    <dbReference type="NCBI Taxonomy" id="438768"/>
    <lineage>
        <taxon>Eukaryota</taxon>
        <taxon>Fungi</taxon>
        <taxon>Dikarya</taxon>
        <taxon>Ascomycota</taxon>
        <taxon>Pezizomycotina</taxon>
        <taxon>Sordariomycetes</taxon>
        <taxon>Sordariomycetidae</taxon>
        <taxon>Sordariales</taxon>
        <taxon>Schizotheciaceae</taxon>
        <taxon>Echria</taxon>
    </lineage>
</organism>
<evidence type="ECO:0000313" key="3">
    <source>
        <dbReference type="EMBL" id="KAK1749787.1"/>
    </source>
</evidence>
<dbReference type="PANTHER" id="PTHR42760:SF37">
    <property type="entry name" value="CLAVALDEHYDE DEHYDROGENASE"/>
    <property type="match status" value="1"/>
</dbReference>
<accession>A0AAJ0F1A4</accession>
<dbReference type="PRINTS" id="PR00081">
    <property type="entry name" value="GDHRDH"/>
</dbReference>
<protein>
    <submittedName>
        <fullName evidence="3">Uncharacterized protein</fullName>
    </submittedName>
</protein>
<dbReference type="SUPFAM" id="SSF51735">
    <property type="entry name" value="NAD(P)-binding Rossmann-fold domains"/>
    <property type="match status" value="1"/>
</dbReference>
<keyword evidence="2" id="KW-0560">Oxidoreductase</keyword>
<sequence length="300" mass="31992">MENLPKDHFVTSMQYTRHTYQDQYPSIDPTNPELSMAGKVVIITGASRGLGALGVVPAFAKAGPKAIVLVATNASKLAAVEAEVKKINPAVQTLSVATNISDADSVAALFDKVKATYGHADVLVNVAAVLAGGGTLHEEDPALWWQNFEVNTKGAFLLAKYFVATLPSPDTPATIINFTTGAAWIVIPHMSGYGISKLAVMQLTAHLAATYPNITAVAVHPGLIETDMFDPVFKRFSLDTPELAGGTALWLASDKARFLTGRTVAANWSVDDLEARKDEITAGKDLQVHLVGTFGKEQFE</sequence>
<comment type="caution">
    <text evidence="3">The sequence shown here is derived from an EMBL/GenBank/DDBJ whole genome shotgun (WGS) entry which is preliminary data.</text>
</comment>
<comment type="similarity">
    <text evidence="1">Belongs to the short-chain dehydrogenases/reductases (SDR) family.</text>
</comment>
<dbReference type="CDD" id="cd05233">
    <property type="entry name" value="SDR_c"/>
    <property type="match status" value="1"/>
</dbReference>
<dbReference type="EMBL" id="MU839852">
    <property type="protein sequence ID" value="KAK1749787.1"/>
    <property type="molecule type" value="Genomic_DNA"/>
</dbReference>
<dbReference type="AlphaFoldDB" id="A0AAJ0F1A4"/>